<organism evidence="4 5">
    <name type="scientific">Lutibaculum baratangense AMV1</name>
    <dbReference type="NCBI Taxonomy" id="631454"/>
    <lineage>
        <taxon>Bacteria</taxon>
        <taxon>Pseudomonadati</taxon>
        <taxon>Pseudomonadota</taxon>
        <taxon>Alphaproteobacteria</taxon>
        <taxon>Hyphomicrobiales</taxon>
        <taxon>Tepidamorphaceae</taxon>
        <taxon>Lutibaculum</taxon>
    </lineage>
</organism>
<feature type="transmembrane region" description="Helical" evidence="2">
    <location>
        <begin position="174"/>
        <end position="193"/>
    </location>
</feature>
<dbReference type="GO" id="GO:0005548">
    <property type="term" value="F:phospholipid transporter activity"/>
    <property type="evidence" value="ECO:0007669"/>
    <property type="project" value="TreeGrafter"/>
</dbReference>
<evidence type="ECO:0000256" key="1">
    <source>
        <dbReference type="SAM" id="MobiDB-lite"/>
    </source>
</evidence>
<keyword evidence="2" id="KW-0812">Transmembrane</keyword>
<name>V4RFT4_9HYPH</name>
<dbReference type="GO" id="GO:0043190">
    <property type="term" value="C:ATP-binding cassette (ABC) transporter complex"/>
    <property type="evidence" value="ECO:0007669"/>
    <property type="project" value="InterPro"/>
</dbReference>
<feature type="transmembrane region" description="Helical" evidence="2">
    <location>
        <begin position="278"/>
        <end position="301"/>
    </location>
</feature>
<reference evidence="4 5" key="1">
    <citation type="journal article" date="2014" name="Genome Announc.">
        <title>Draft Genome Sequence of Lutibaculum baratangense Strain AMV1T, Isolated from a Mud Volcano in Andamans, India.</title>
        <authorList>
            <person name="Singh A."/>
            <person name="Sreenivas A."/>
            <person name="Sathyanarayana Reddy G."/>
            <person name="Pinnaka A.K."/>
            <person name="Shivaji S."/>
        </authorList>
    </citation>
    <scope>NUCLEOTIDE SEQUENCE [LARGE SCALE GENOMIC DNA]</scope>
    <source>
        <strain evidence="4 5">AMV1</strain>
    </source>
</reference>
<dbReference type="STRING" id="631454.N177_2688"/>
<evidence type="ECO:0000313" key="4">
    <source>
        <dbReference type="EMBL" id="ESR24239.1"/>
    </source>
</evidence>
<evidence type="ECO:0000313" key="5">
    <source>
        <dbReference type="Proteomes" id="UP000017819"/>
    </source>
</evidence>
<feature type="region of interest" description="Disordered" evidence="1">
    <location>
        <begin position="1"/>
        <end position="20"/>
    </location>
</feature>
<dbReference type="Pfam" id="PF13466">
    <property type="entry name" value="STAS_2"/>
    <property type="match status" value="1"/>
</dbReference>
<dbReference type="EMBL" id="AWXZ01000035">
    <property type="protein sequence ID" value="ESR24239.1"/>
    <property type="molecule type" value="Genomic_DNA"/>
</dbReference>
<comment type="caution">
    <text evidence="4">The sequence shown here is derived from an EMBL/GenBank/DDBJ whole genome shotgun (WGS) entry which is preliminary data.</text>
</comment>
<feature type="transmembrane region" description="Helical" evidence="2">
    <location>
        <begin position="361"/>
        <end position="382"/>
    </location>
</feature>
<dbReference type="PANTHER" id="PTHR30188">
    <property type="entry name" value="ABC TRANSPORTER PERMEASE PROTEIN-RELATED"/>
    <property type="match status" value="1"/>
</dbReference>
<keyword evidence="5" id="KW-1185">Reference proteome</keyword>
<dbReference type="InterPro" id="IPR036513">
    <property type="entry name" value="STAS_dom_sf"/>
</dbReference>
<gene>
    <name evidence="4" type="ORF">N177_2688</name>
</gene>
<evidence type="ECO:0000259" key="3">
    <source>
        <dbReference type="Pfam" id="PF13466"/>
    </source>
</evidence>
<feature type="transmembrane region" description="Helical" evidence="2">
    <location>
        <begin position="213"/>
        <end position="233"/>
    </location>
</feature>
<dbReference type="PANTHER" id="PTHR30188:SF3">
    <property type="entry name" value="ABC TRANSPORTER PERMEASE"/>
    <property type="match status" value="1"/>
</dbReference>
<keyword evidence="2" id="KW-1133">Transmembrane helix</keyword>
<evidence type="ECO:0000256" key="2">
    <source>
        <dbReference type="SAM" id="Phobius"/>
    </source>
</evidence>
<feature type="domain" description="MlaB-like STAS" evidence="3">
    <location>
        <begin position="24"/>
        <end position="103"/>
    </location>
</feature>
<dbReference type="Proteomes" id="UP000017819">
    <property type="component" value="Unassembled WGS sequence"/>
</dbReference>
<dbReference type="Gene3D" id="3.30.750.24">
    <property type="entry name" value="STAS domain"/>
    <property type="match status" value="1"/>
</dbReference>
<dbReference type="AlphaFoldDB" id="V4RFT4"/>
<dbReference type="SUPFAM" id="SSF52091">
    <property type="entry name" value="SpoIIaa-like"/>
    <property type="match status" value="1"/>
</dbReference>
<protein>
    <submittedName>
        <fullName evidence="4">ABC-type transport system involved in resistance to organic solvent, permease component USSDB6A</fullName>
    </submittedName>
</protein>
<dbReference type="eggNOG" id="COG0767">
    <property type="taxonomic scope" value="Bacteria"/>
</dbReference>
<sequence length="384" mass="41019">MARPEKQETSSSVTASSEGGTGRLVLAGTWTVETCQARSDELGSALQGLNGAGAVEVDLAGIGRFDTAGAWLVHRTAARLKEAGREVRLRDLSENQRILLEEVGENAPGAPQPPRQRSFGRELVEGTGETVISSYRDVRELVVLLGQTTLIGFGLMRHPGQARYTSLIFHLEQIGLRAVPIVVLISLLIGGIIEQQGVYQLRGFGAEIYSVDLAGILILRELGVLLTSIMVAGRTGSAITAEIGSMKMREEIDAMRTLALSPTAVLIMPRLTALMISLPLLTFVSNMACLVGAGLTAWVYIDLPPQSFISHLRTAIDLNTFLVGMIKAPFMAVAIGFIACREGLAVEGSAESLGARTTASVVKAIFTVIVLDGFFAMFFSAMDI</sequence>
<feature type="compositionally biased region" description="Polar residues" evidence="1">
    <location>
        <begin position="9"/>
        <end position="18"/>
    </location>
</feature>
<dbReference type="RefSeq" id="WP_023432817.1">
    <property type="nucleotide sequence ID" value="NZ_AWXZ01000035.1"/>
</dbReference>
<feature type="transmembrane region" description="Helical" evidence="2">
    <location>
        <begin position="321"/>
        <end position="340"/>
    </location>
</feature>
<dbReference type="OrthoDB" id="9805022at2"/>
<keyword evidence="2" id="KW-0472">Membrane</keyword>
<dbReference type="InterPro" id="IPR058548">
    <property type="entry name" value="MlaB-like_STAS"/>
</dbReference>
<proteinExistence type="predicted"/>
<accession>V4RFT4</accession>
<dbReference type="Pfam" id="PF02405">
    <property type="entry name" value="MlaE"/>
    <property type="match status" value="1"/>
</dbReference>
<dbReference type="InterPro" id="IPR030802">
    <property type="entry name" value="Permease_MalE"/>
</dbReference>